<dbReference type="EMBL" id="JAAAMU010000003">
    <property type="protein sequence ID" value="NBC68650.1"/>
    <property type="molecule type" value="Genomic_DNA"/>
</dbReference>
<dbReference type="RefSeq" id="WP_161695693.1">
    <property type="nucleotide sequence ID" value="NZ_JAAAMU010000003.1"/>
</dbReference>
<gene>
    <name evidence="1" type="ORF">GT003_06605</name>
</gene>
<organism evidence="1 2">
    <name type="scientific">Paenibacillus sacheonensis</name>
    <dbReference type="NCBI Taxonomy" id="742054"/>
    <lineage>
        <taxon>Bacteria</taxon>
        <taxon>Bacillati</taxon>
        <taxon>Bacillota</taxon>
        <taxon>Bacilli</taxon>
        <taxon>Bacillales</taxon>
        <taxon>Paenibacillaceae</taxon>
        <taxon>Paenibacillus</taxon>
    </lineage>
</organism>
<proteinExistence type="predicted"/>
<evidence type="ECO:0000313" key="2">
    <source>
        <dbReference type="Proteomes" id="UP000558113"/>
    </source>
</evidence>
<name>A0A7X4YLS5_9BACL</name>
<keyword evidence="2" id="KW-1185">Reference proteome</keyword>
<evidence type="ECO:0000313" key="1">
    <source>
        <dbReference type="EMBL" id="NBC68650.1"/>
    </source>
</evidence>
<dbReference type="AlphaFoldDB" id="A0A7X4YLS5"/>
<sequence length="83" mass="9258">MPETLNLPAADFKVLFLVCPDSGLYEFGLYGFQFARTPHPPRIRHGPARAAKSTRSTHLRITNSTIPIIPTIPIIACREKRTA</sequence>
<accession>A0A7X4YLS5</accession>
<dbReference type="Proteomes" id="UP000558113">
    <property type="component" value="Unassembled WGS sequence"/>
</dbReference>
<protein>
    <submittedName>
        <fullName evidence="1">Uncharacterized protein</fullName>
    </submittedName>
</protein>
<comment type="caution">
    <text evidence="1">The sequence shown here is derived from an EMBL/GenBank/DDBJ whole genome shotgun (WGS) entry which is preliminary data.</text>
</comment>
<reference evidence="1 2" key="1">
    <citation type="submission" date="2020-01" db="EMBL/GenBank/DDBJ databases">
        <title>Paenibacillus soybeanensis sp. nov. isolated from the nodules of soybean (Glycine max(L.) Merr).</title>
        <authorList>
            <person name="Wang H."/>
        </authorList>
    </citation>
    <scope>NUCLEOTIDE SEQUENCE [LARGE SCALE GENOMIC DNA]</scope>
    <source>
        <strain evidence="1 2">DSM 23054</strain>
    </source>
</reference>